<dbReference type="RefSeq" id="WP_310930162.1">
    <property type="nucleotide sequence ID" value="NZ_JAMQOQ010000005.1"/>
</dbReference>
<sequence>MSEAADDGDGGDDSFDPKAAAEEAGVDLSAVPDWEDEYLDRVSDRLMFNYDLEKDRSVRGERFDLFGEMRIESEKRFFHPALNYANHETREFLFARRVPTATRAELERLVDLGHELAEEWVEADEEHFGTDFTFVLVADAVPEDVRAFVAEFSDRTLLKFGYYGHYEVNLAVVAPEAEDAVASEGADAARAFTLWDDVDPTAGSGRGVVGRLLDRLRR</sequence>
<dbReference type="Pfam" id="PF26226">
    <property type="entry name" value="DUF8052"/>
    <property type="match status" value="1"/>
</dbReference>
<evidence type="ECO:0000313" key="3">
    <source>
        <dbReference type="EMBL" id="MDS0296166.1"/>
    </source>
</evidence>
<evidence type="ECO:0000313" key="4">
    <source>
        <dbReference type="Proteomes" id="UP001254813"/>
    </source>
</evidence>
<keyword evidence="4" id="KW-1185">Reference proteome</keyword>
<gene>
    <name evidence="3" type="ORF">NDI79_18475</name>
</gene>
<feature type="region of interest" description="Disordered" evidence="1">
    <location>
        <begin position="1"/>
        <end position="26"/>
    </location>
</feature>
<reference evidence="3 4" key="1">
    <citation type="submission" date="2022-06" db="EMBL/GenBank/DDBJ databases">
        <title>Halogeometricum sp. a new haloarchaeum isolate from saline soil.</title>
        <authorList>
            <person name="Strakova D."/>
            <person name="Galisteo C."/>
            <person name="Sanchez-Porro C."/>
            <person name="Ventosa A."/>
        </authorList>
    </citation>
    <scope>NUCLEOTIDE SEQUENCE [LARGE SCALE GENOMIC DNA]</scope>
    <source>
        <strain evidence="4">S3BR25-2</strain>
    </source>
</reference>
<name>A0ABU2G6Q9_9EURY</name>
<dbReference type="EMBL" id="JAMQOQ010000005">
    <property type="protein sequence ID" value="MDS0296166.1"/>
    <property type="molecule type" value="Genomic_DNA"/>
</dbReference>
<feature type="domain" description="DUF8052" evidence="2">
    <location>
        <begin position="36"/>
        <end position="193"/>
    </location>
</feature>
<protein>
    <recommendedName>
        <fullName evidence="2">DUF8052 domain-containing protein</fullName>
    </recommendedName>
</protein>
<dbReference type="InterPro" id="IPR058365">
    <property type="entry name" value="DUF8052"/>
</dbReference>
<proteinExistence type="predicted"/>
<accession>A0ABU2G6Q9</accession>
<feature type="compositionally biased region" description="Acidic residues" evidence="1">
    <location>
        <begin position="1"/>
        <end position="14"/>
    </location>
</feature>
<evidence type="ECO:0000256" key="1">
    <source>
        <dbReference type="SAM" id="MobiDB-lite"/>
    </source>
</evidence>
<organism evidence="3 4">
    <name type="scientific">Halogeometricum luteum</name>
    <dbReference type="NCBI Taxonomy" id="2950537"/>
    <lineage>
        <taxon>Archaea</taxon>
        <taxon>Methanobacteriati</taxon>
        <taxon>Methanobacteriota</taxon>
        <taxon>Stenosarchaea group</taxon>
        <taxon>Halobacteria</taxon>
        <taxon>Halobacteriales</taxon>
        <taxon>Haloferacaceae</taxon>
        <taxon>Halogeometricum</taxon>
    </lineage>
</organism>
<evidence type="ECO:0000259" key="2">
    <source>
        <dbReference type="Pfam" id="PF26226"/>
    </source>
</evidence>
<comment type="caution">
    <text evidence="3">The sequence shown here is derived from an EMBL/GenBank/DDBJ whole genome shotgun (WGS) entry which is preliminary data.</text>
</comment>
<dbReference type="Proteomes" id="UP001254813">
    <property type="component" value="Unassembled WGS sequence"/>
</dbReference>